<dbReference type="AlphaFoldDB" id="A0A1T5IBE3"/>
<evidence type="ECO:0000313" key="3">
    <source>
        <dbReference type="EMBL" id="SKC36469.1"/>
    </source>
</evidence>
<dbReference type="InterPro" id="IPR011032">
    <property type="entry name" value="GroES-like_sf"/>
</dbReference>
<dbReference type="InterPro" id="IPR050700">
    <property type="entry name" value="YIM1/Zinc_Alcohol_DH_Fams"/>
</dbReference>
<keyword evidence="1" id="KW-0560">Oxidoreductase</keyword>
<dbReference type="STRING" id="123320.SAMN06309945_0201"/>
<accession>A0A1T5IBE3</accession>
<dbReference type="SMART" id="SM00829">
    <property type="entry name" value="PKS_ER"/>
    <property type="match status" value="1"/>
</dbReference>
<protein>
    <submittedName>
        <fullName evidence="3">NADPH:quinone reductase</fullName>
    </submittedName>
</protein>
<sequence length="322" mass="33828">MEKSMRAVVFDRYGGPEVLHERHVAMPVARAGDVVVRVDATSVNGADLMLRSGKLALVTGRRFPKQLGIDFVGTLVEADPDLDGLSIGDRVWGAVDPRRGPRSLAEWVSVPATQIARAPGNLTAEEAVTLIAGGTTAHTALVDHAKVQPGERVLVRGAAGGVGSVAVQLAKSLGATVTALASASSSEFVRNLGADAVIDYRATSPAQLGAFDIVFDAHGSSLFSFRRLLAPGGRMVSIAVDADAPARSLLAITASGVFGSRRIRFFRGNPGRLDLELLTTRVERGELRPVLDRTFSLSRAAEAHTALEARGVHGKLVITTSA</sequence>
<evidence type="ECO:0000256" key="1">
    <source>
        <dbReference type="ARBA" id="ARBA00023002"/>
    </source>
</evidence>
<dbReference type="EMBL" id="FUZP01000001">
    <property type="protein sequence ID" value="SKC36469.1"/>
    <property type="molecule type" value="Genomic_DNA"/>
</dbReference>
<dbReference type="SUPFAM" id="SSF51735">
    <property type="entry name" value="NAD(P)-binding Rossmann-fold domains"/>
    <property type="match status" value="1"/>
</dbReference>
<reference evidence="3 4" key="1">
    <citation type="submission" date="2017-02" db="EMBL/GenBank/DDBJ databases">
        <authorList>
            <person name="Peterson S.W."/>
        </authorList>
    </citation>
    <scope>NUCLEOTIDE SEQUENCE [LARGE SCALE GENOMIC DNA]</scope>
    <source>
        <strain evidence="3 4">VKM Ac-2059</strain>
    </source>
</reference>
<dbReference type="InterPro" id="IPR036291">
    <property type="entry name" value="NAD(P)-bd_dom_sf"/>
</dbReference>
<dbReference type="PANTHER" id="PTHR11695:SF294">
    <property type="entry name" value="RETICULON-4-INTERACTING PROTEIN 1, MITOCHONDRIAL"/>
    <property type="match status" value="1"/>
</dbReference>
<dbReference type="SUPFAM" id="SSF50129">
    <property type="entry name" value="GroES-like"/>
    <property type="match status" value="1"/>
</dbReference>
<dbReference type="Proteomes" id="UP000190857">
    <property type="component" value="Unassembled WGS sequence"/>
</dbReference>
<dbReference type="PANTHER" id="PTHR11695">
    <property type="entry name" value="ALCOHOL DEHYDROGENASE RELATED"/>
    <property type="match status" value="1"/>
</dbReference>
<dbReference type="Pfam" id="PF08240">
    <property type="entry name" value="ADH_N"/>
    <property type="match status" value="1"/>
</dbReference>
<dbReference type="Pfam" id="PF13602">
    <property type="entry name" value="ADH_zinc_N_2"/>
    <property type="match status" value="1"/>
</dbReference>
<dbReference type="GO" id="GO:0008270">
    <property type="term" value="F:zinc ion binding"/>
    <property type="evidence" value="ECO:0007669"/>
    <property type="project" value="InterPro"/>
</dbReference>
<dbReference type="PROSITE" id="PS01162">
    <property type="entry name" value="QOR_ZETA_CRYSTAL"/>
    <property type="match status" value="1"/>
</dbReference>
<dbReference type="InterPro" id="IPR013154">
    <property type="entry name" value="ADH-like_N"/>
</dbReference>
<dbReference type="InterPro" id="IPR020843">
    <property type="entry name" value="ER"/>
</dbReference>
<organism evidence="3 4">
    <name type="scientific">Okibacterium fritillariae</name>
    <dbReference type="NCBI Taxonomy" id="123320"/>
    <lineage>
        <taxon>Bacteria</taxon>
        <taxon>Bacillati</taxon>
        <taxon>Actinomycetota</taxon>
        <taxon>Actinomycetes</taxon>
        <taxon>Micrococcales</taxon>
        <taxon>Microbacteriaceae</taxon>
        <taxon>Okibacterium</taxon>
    </lineage>
</organism>
<dbReference type="InterPro" id="IPR002364">
    <property type="entry name" value="Quin_OxRdtase/zeta-crystal_CS"/>
</dbReference>
<dbReference type="CDD" id="cd08267">
    <property type="entry name" value="MDR1"/>
    <property type="match status" value="1"/>
</dbReference>
<keyword evidence="4" id="KW-1185">Reference proteome</keyword>
<evidence type="ECO:0000259" key="2">
    <source>
        <dbReference type="SMART" id="SM00829"/>
    </source>
</evidence>
<name>A0A1T5IBE3_9MICO</name>
<dbReference type="GO" id="GO:0016491">
    <property type="term" value="F:oxidoreductase activity"/>
    <property type="evidence" value="ECO:0007669"/>
    <property type="project" value="UniProtKB-KW"/>
</dbReference>
<evidence type="ECO:0000313" key="4">
    <source>
        <dbReference type="Proteomes" id="UP000190857"/>
    </source>
</evidence>
<proteinExistence type="predicted"/>
<gene>
    <name evidence="3" type="ORF">SAMN06309945_0201</name>
</gene>
<feature type="domain" description="Enoyl reductase (ER)" evidence="2">
    <location>
        <begin position="14"/>
        <end position="318"/>
    </location>
</feature>
<dbReference type="Gene3D" id="3.90.180.10">
    <property type="entry name" value="Medium-chain alcohol dehydrogenases, catalytic domain"/>
    <property type="match status" value="1"/>
</dbReference>
<dbReference type="Gene3D" id="3.40.50.720">
    <property type="entry name" value="NAD(P)-binding Rossmann-like Domain"/>
    <property type="match status" value="1"/>
</dbReference>
<dbReference type="RefSeq" id="WP_234990927.1">
    <property type="nucleotide sequence ID" value="NZ_FUZP01000001.1"/>
</dbReference>